<dbReference type="InterPro" id="IPR039425">
    <property type="entry name" value="RNA_pol_sigma-70-like"/>
</dbReference>
<evidence type="ECO:0000256" key="4">
    <source>
        <dbReference type="ARBA" id="ARBA00023125"/>
    </source>
</evidence>
<dbReference type="Gene3D" id="1.10.10.10">
    <property type="entry name" value="Winged helix-like DNA-binding domain superfamily/Winged helix DNA-binding domain"/>
    <property type="match status" value="1"/>
</dbReference>
<keyword evidence="2" id="KW-0805">Transcription regulation</keyword>
<dbReference type="CDD" id="cd06171">
    <property type="entry name" value="Sigma70_r4"/>
    <property type="match status" value="1"/>
</dbReference>
<dbReference type="Pfam" id="PF08281">
    <property type="entry name" value="Sigma70_r4_2"/>
    <property type="match status" value="1"/>
</dbReference>
<protein>
    <submittedName>
        <fullName evidence="9">Sigma-70 family RNA polymerase sigma factor</fullName>
    </submittedName>
</protein>
<dbReference type="Gene3D" id="1.10.1740.10">
    <property type="match status" value="1"/>
</dbReference>
<dbReference type="GO" id="GO:0016987">
    <property type="term" value="F:sigma factor activity"/>
    <property type="evidence" value="ECO:0007669"/>
    <property type="project" value="UniProtKB-KW"/>
</dbReference>
<organism evidence="9">
    <name type="scientific">Streptomyces sp. R28</name>
    <dbReference type="NCBI Taxonomy" id="3238628"/>
    <lineage>
        <taxon>Bacteria</taxon>
        <taxon>Bacillati</taxon>
        <taxon>Actinomycetota</taxon>
        <taxon>Actinomycetes</taxon>
        <taxon>Kitasatosporales</taxon>
        <taxon>Streptomycetaceae</taxon>
        <taxon>Streptomyces</taxon>
    </lineage>
</organism>
<keyword evidence="3" id="KW-0731">Sigma factor</keyword>
<dbReference type="RefSeq" id="WP_369173060.1">
    <property type="nucleotide sequence ID" value="NZ_CP163439.1"/>
</dbReference>
<dbReference type="AlphaFoldDB" id="A0AB39Q7S2"/>
<evidence type="ECO:0000256" key="6">
    <source>
        <dbReference type="SAM" id="MobiDB-lite"/>
    </source>
</evidence>
<dbReference type="NCBIfam" id="TIGR02937">
    <property type="entry name" value="sigma70-ECF"/>
    <property type="match status" value="1"/>
</dbReference>
<dbReference type="InterPro" id="IPR007627">
    <property type="entry name" value="RNA_pol_sigma70_r2"/>
</dbReference>
<dbReference type="SUPFAM" id="SSF88946">
    <property type="entry name" value="Sigma2 domain of RNA polymerase sigma factors"/>
    <property type="match status" value="1"/>
</dbReference>
<dbReference type="InterPro" id="IPR013324">
    <property type="entry name" value="RNA_pol_sigma_r3/r4-like"/>
</dbReference>
<evidence type="ECO:0000313" key="9">
    <source>
        <dbReference type="EMBL" id="XDQ38362.1"/>
    </source>
</evidence>
<evidence type="ECO:0000259" key="8">
    <source>
        <dbReference type="Pfam" id="PF08281"/>
    </source>
</evidence>
<dbReference type="Pfam" id="PF04542">
    <property type="entry name" value="Sigma70_r2"/>
    <property type="match status" value="1"/>
</dbReference>
<keyword evidence="5" id="KW-0804">Transcription</keyword>
<dbReference type="SUPFAM" id="SSF88659">
    <property type="entry name" value="Sigma3 and sigma4 domains of RNA polymerase sigma factors"/>
    <property type="match status" value="1"/>
</dbReference>
<evidence type="ECO:0000256" key="2">
    <source>
        <dbReference type="ARBA" id="ARBA00023015"/>
    </source>
</evidence>
<feature type="domain" description="RNA polymerase sigma factor 70 region 4 type 2" evidence="8">
    <location>
        <begin position="151"/>
        <end position="203"/>
    </location>
</feature>
<dbReference type="InterPro" id="IPR013325">
    <property type="entry name" value="RNA_pol_sigma_r2"/>
</dbReference>
<dbReference type="InterPro" id="IPR014284">
    <property type="entry name" value="RNA_pol_sigma-70_dom"/>
</dbReference>
<dbReference type="EMBL" id="CP163439">
    <property type="protein sequence ID" value="XDQ38362.1"/>
    <property type="molecule type" value="Genomic_DNA"/>
</dbReference>
<gene>
    <name evidence="9" type="ORF">AB5J49_36175</name>
</gene>
<dbReference type="GO" id="GO:0006352">
    <property type="term" value="P:DNA-templated transcription initiation"/>
    <property type="evidence" value="ECO:0007669"/>
    <property type="project" value="InterPro"/>
</dbReference>
<dbReference type="PANTHER" id="PTHR43133:SF50">
    <property type="entry name" value="ECF RNA POLYMERASE SIGMA FACTOR SIGM"/>
    <property type="match status" value="1"/>
</dbReference>
<feature type="compositionally biased region" description="Polar residues" evidence="6">
    <location>
        <begin position="1"/>
        <end position="16"/>
    </location>
</feature>
<evidence type="ECO:0000259" key="7">
    <source>
        <dbReference type="Pfam" id="PF04542"/>
    </source>
</evidence>
<reference evidence="9" key="1">
    <citation type="submission" date="2024-07" db="EMBL/GenBank/DDBJ databases">
        <authorList>
            <person name="Yu S.T."/>
        </authorList>
    </citation>
    <scope>NUCLEOTIDE SEQUENCE</scope>
    <source>
        <strain evidence="9">R28</strain>
    </source>
</reference>
<dbReference type="InterPro" id="IPR036388">
    <property type="entry name" value="WH-like_DNA-bd_sf"/>
</dbReference>
<evidence type="ECO:0000256" key="1">
    <source>
        <dbReference type="ARBA" id="ARBA00010641"/>
    </source>
</evidence>
<sequence length="212" mass="23555">MKSLRSGHTGSPQATTPRIPLRPDPPAPQAATVQAPEDGADARLDLREADREVAIAYLFDQQYARLLRLAVLLGAEQDAEDIVSEAFCQLHHRWAKLNTPEAAAGYLRSIVCNLTRMRIRRIKLVRRHTYQEPDDIVCSAEQQVLLNDDQRALVAALRTLTARQRQVLVLRYWLDLKEAEIAETLKISAGAVKSHSARGMAKLATAMTGAVQ</sequence>
<keyword evidence="4" id="KW-0238">DNA-binding</keyword>
<accession>A0AB39Q7S2</accession>
<feature type="region of interest" description="Disordered" evidence="6">
    <location>
        <begin position="1"/>
        <end position="39"/>
    </location>
</feature>
<dbReference type="InterPro" id="IPR013249">
    <property type="entry name" value="RNA_pol_sigma70_r4_t2"/>
</dbReference>
<feature type="domain" description="RNA polymerase sigma-70 region 2" evidence="7">
    <location>
        <begin position="61"/>
        <end position="121"/>
    </location>
</feature>
<evidence type="ECO:0000256" key="5">
    <source>
        <dbReference type="ARBA" id="ARBA00023163"/>
    </source>
</evidence>
<name>A0AB39Q7S2_9ACTN</name>
<proteinExistence type="inferred from homology"/>
<evidence type="ECO:0000256" key="3">
    <source>
        <dbReference type="ARBA" id="ARBA00023082"/>
    </source>
</evidence>
<dbReference type="PANTHER" id="PTHR43133">
    <property type="entry name" value="RNA POLYMERASE ECF-TYPE SIGMA FACTO"/>
    <property type="match status" value="1"/>
</dbReference>
<dbReference type="GO" id="GO:0003677">
    <property type="term" value="F:DNA binding"/>
    <property type="evidence" value="ECO:0007669"/>
    <property type="project" value="UniProtKB-KW"/>
</dbReference>
<comment type="similarity">
    <text evidence="1">Belongs to the sigma-70 factor family. ECF subfamily.</text>
</comment>